<dbReference type="Proteomes" id="UP000607559">
    <property type="component" value="Unassembled WGS sequence"/>
</dbReference>
<gene>
    <name evidence="1" type="ORF">GCM10011511_34640</name>
</gene>
<evidence type="ECO:0000313" key="2">
    <source>
        <dbReference type="Proteomes" id="UP000607559"/>
    </source>
</evidence>
<keyword evidence="2" id="KW-1185">Reference proteome</keyword>
<name>A0A8J2UEX6_9BACT</name>
<comment type="caution">
    <text evidence="1">The sequence shown here is derived from an EMBL/GenBank/DDBJ whole genome shotgun (WGS) entry which is preliminary data.</text>
</comment>
<reference evidence="1" key="2">
    <citation type="submission" date="2020-09" db="EMBL/GenBank/DDBJ databases">
        <authorList>
            <person name="Sun Q."/>
            <person name="Zhou Y."/>
        </authorList>
    </citation>
    <scope>NUCLEOTIDE SEQUENCE</scope>
    <source>
        <strain evidence="1">CGMCC 1.15448</strain>
    </source>
</reference>
<sequence length="58" mass="6753">MFKFVHMKMKGLNKRKSPVVHIDNSLEKYKGKVLSKEKLDKANDMLKTIGLPKSRKHT</sequence>
<protein>
    <submittedName>
        <fullName evidence="1">Uncharacterized protein</fullName>
    </submittedName>
</protein>
<evidence type="ECO:0000313" key="1">
    <source>
        <dbReference type="EMBL" id="GGB08158.1"/>
    </source>
</evidence>
<dbReference type="AlphaFoldDB" id="A0A8J2UEX6"/>
<proteinExistence type="predicted"/>
<accession>A0A8J2UEX6</accession>
<reference evidence="1" key="1">
    <citation type="journal article" date="2014" name="Int. J. Syst. Evol. Microbiol.">
        <title>Complete genome sequence of Corynebacterium casei LMG S-19264T (=DSM 44701T), isolated from a smear-ripened cheese.</title>
        <authorList>
            <consortium name="US DOE Joint Genome Institute (JGI-PGF)"/>
            <person name="Walter F."/>
            <person name="Albersmeier A."/>
            <person name="Kalinowski J."/>
            <person name="Ruckert C."/>
        </authorList>
    </citation>
    <scope>NUCLEOTIDE SEQUENCE</scope>
    <source>
        <strain evidence="1">CGMCC 1.15448</strain>
    </source>
</reference>
<dbReference type="EMBL" id="BMJC01000003">
    <property type="protein sequence ID" value="GGB08158.1"/>
    <property type="molecule type" value="Genomic_DNA"/>
</dbReference>
<organism evidence="1 2">
    <name type="scientific">Puia dinghuensis</name>
    <dbReference type="NCBI Taxonomy" id="1792502"/>
    <lineage>
        <taxon>Bacteria</taxon>
        <taxon>Pseudomonadati</taxon>
        <taxon>Bacteroidota</taxon>
        <taxon>Chitinophagia</taxon>
        <taxon>Chitinophagales</taxon>
        <taxon>Chitinophagaceae</taxon>
        <taxon>Puia</taxon>
    </lineage>
</organism>